<dbReference type="OrthoDB" id="9796570at2"/>
<proteinExistence type="predicted"/>
<evidence type="ECO:0000313" key="2">
    <source>
        <dbReference type="EMBL" id="RAI45860.1"/>
    </source>
</evidence>
<evidence type="ECO:0000313" key="3">
    <source>
        <dbReference type="Proteomes" id="UP000249130"/>
    </source>
</evidence>
<sequence>MSAVAKSTSALALHVHRFVPATGTGRPPLLLLHGTGGDETDLIGLGQAVSPGSALLSPRGNVLEGSAPRFFRRLAEGVLDQADVRRRAADFAAFIGAARETYGIAAPVALGFSNGANIAAALLQLHPGILAGAVLLRAMVPLDPPPPAEGLGGTPVLIVAGDADPIMPPGDPEKLAASLAAAGADVTLRRLPAGHGLTQADLALATAFLSRLS</sequence>
<comment type="caution">
    <text evidence="2">The sequence shown here is derived from an EMBL/GenBank/DDBJ whole genome shotgun (WGS) entry which is preliminary data.</text>
</comment>
<gene>
    <name evidence="2" type="ORF">CH341_01800</name>
</gene>
<keyword evidence="2" id="KW-0378">Hydrolase</keyword>
<dbReference type="Proteomes" id="UP000249130">
    <property type="component" value="Unassembled WGS sequence"/>
</dbReference>
<dbReference type="EMBL" id="NPEX01000006">
    <property type="protein sequence ID" value="RAI45860.1"/>
    <property type="molecule type" value="Genomic_DNA"/>
</dbReference>
<dbReference type="InterPro" id="IPR000073">
    <property type="entry name" value="AB_hydrolase_1"/>
</dbReference>
<dbReference type="SUPFAM" id="SSF53474">
    <property type="entry name" value="alpha/beta-Hydrolases"/>
    <property type="match status" value="1"/>
</dbReference>
<name>A0A327L471_9BRAD</name>
<dbReference type="RefSeq" id="WP_111417322.1">
    <property type="nucleotide sequence ID" value="NZ_NPEX01000006.1"/>
</dbReference>
<accession>A0A327L471</accession>
<evidence type="ECO:0000259" key="1">
    <source>
        <dbReference type="Pfam" id="PF00561"/>
    </source>
</evidence>
<dbReference type="InterPro" id="IPR029058">
    <property type="entry name" value="AB_hydrolase_fold"/>
</dbReference>
<reference evidence="2 3" key="1">
    <citation type="submission" date="2017-07" db="EMBL/GenBank/DDBJ databases">
        <title>Draft Genome Sequences of Select Purple Nonsulfur Bacteria.</title>
        <authorList>
            <person name="Lasarre B."/>
            <person name="Mckinlay J.B."/>
        </authorList>
    </citation>
    <scope>NUCLEOTIDE SEQUENCE [LARGE SCALE GENOMIC DNA]</scope>
    <source>
        <strain evidence="2 3">DSM 5909</strain>
    </source>
</reference>
<dbReference type="AlphaFoldDB" id="A0A327L471"/>
<dbReference type="Gene3D" id="3.40.50.1820">
    <property type="entry name" value="alpha/beta hydrolase"/>
    <property type="match status" value="1"/>
</dbReference>
<dbReference type="GO" id="GO:0016787">
    <property type="term" value="F:hydrolase activity"/>
    <property type="evidence" value="ECO:0007669"/>
    <property type="project" value="UniProtKB-KW"/>
</dbReference>
<feature type="domain" description="AB hydrolase-1" evidence="1">
    <location>
        <begin position="87"/>
        <end position="145"/>
    </location>
</feature>
<organism evidence="2 3">
    <name type="scientific">Rhodoplanes roseus</name>
    <dbReference type="NCBI Taxonomy" id="29409"/>
    <lineage>
        <taxon>Bacteria</taxon>
        <taxon>Pseudomonadati</taxon>
        <taxon>Pseudomonadota</taxon>
        <taxon>Alphaproteobacteria</taxon>
        <taxon>Hyphomicrobiales</taxon>
        <taxon>Nitrobacteraceae</taxon>
        <taxon>Rhodoplanes</taxon>
    </lineage>
</organism>
<dbReference type="Pfam" id="PF00561">
    <property type="entry name" value="Abhydrolase_1"/>
    <property type="match status" value="1"/>
</dbReference>
<protein>
    <submittedName>
        <fullName evidence="2">Hydrolase</fullName>
    </submittedName>
</protein>
<keyword evidence="3" id="KW-1185">Reference proteome</keyword>